<feature type="domain" description="PHP" evidence="9">
    <location>
        <begin position="56"/>
        <end position="259"/>
    </location>
</feature>
<organism evidence="10 11">
    <name type="scientific">Virgibacillus necropolis</name>
    <dbReference type="NCBI Taxonomy" id="163877"/>
    <lineage>
        <taxon>Bacteria</taxon>
        <taxon>Bacillati</taxon>
        <taxon>Bacillota</taxon>
        <taxon>Bacilli</taxon>
        <taxon>Bacillales</taxon>
        <taxon>Bacillaceae</taxon>
        <taxon>Virgibacillus</taxon>
    </lineage>
</organism>
<dbReference type="PANTHER" id="PTHR21039">
    <property type="entry name" value="HISTIDINOL PHOSPHATASE-RELATED"/>
    <property type="match status" value="1"/>
</dbReference>
<dbReference type="GO" id="GO:0000105">
    <property type="term" value="P:L-histidine biosynthetic process"/>
    <property type="evidence" value="ECO:0007669"/>
    <property type="project" value="UniProtKB-UniRule"/>
</dbReference>
<dbReference type="AlphaFoldDB" id="A0A221M9J4"/>
<reference evidence="10 11" key="1">
    <citation type="journal article" date="2003" name="Int. J. Syst. Evol. Microbiol.">
        <title>Virgibacillus carmonensis sp. nov., Virgibacillus necropolis sp. nov. and Virgibacillus picturae sp. nov., three novel species isolated from deteriorated mural paintings, transfer of the species of the genus salibacillus to Virgibacillus, as Virgibacillus marismortui comb. nov. and Virgibacillus salexigens comb. nov., and emended description of the genus Virgibacillus.</title>
        <authorList>
            <person name="Heyrman J."/>
            <person name="Logan N.A."/>
            <person name="Busse H.J."/>
            <person name="Balcaen A."/>
            <person name="Lebbe L."/>
            <person name="Rodriguez-Diaz M."/>
            <person name="Swings J."/>
            <person name="De Vos P."/>
        </authorList>
    </citation>
    <scope>NUCLEOTIDE SEQUENCE [LARGE SCALE GENOMIC DNA]</scope>
    <source>
        <strain evidence="10 11">LMG 19488</strain>
    </source>
</reference>
<evidence type="ECO:0000256" key="7">
    <source>
        <dbReference type="ARBA" id="ARBA00049158"/>
    </source>
</evidence>
<evidence type="ECO:0000256" key="3">
    <source>
        <dbReference type="ARBA" id="ARBA00013085"/>
    </source>
</evidence>
<dbReference type="EC" id="3.1.3.15" evidence="3 8"/>
<dbReference type="Pfam" id="PF02811">
    <property type="entry name" value="PHP"/>
    <property type="match status" value="1"/>
</dbReference>
<evidence type="ECO:0000256" key="2">
    <source>
        <dbReference type="ARBA" id="ARBA00009152"/>
    </source>
</evidence>
<dbReference type="KEGG" id="vne:CFK40_04535"/>
<comment type="catalytic activity">
    <reaction evidence="7 8">
        <text>L-histidinol phosphate + H2O = L-histidinol + phosphate</text>
        <dbReference type="Rhea" id="RHEA:14465"/>
        <dbReference type="ChEBI" id="CHEBI:15377"/>
        <dbReference type="ChEBI" id="CHEBI:43474"/>
        <dbReference type="ChEBI" id="CHEBI:57699"/>
        <dbReference type="ChEBI" id="CHEBI:57980"/>
        <dbReference type="EC" id="3.1.3.15"/>
    </reaction>
</comment>
<dbReference type="GO" id="GO:0004401">
    <property type="term" value="F:histidinol-phosphatase activity"/>
    <property type="evidence" value="ECO:0007669"/>
    <property type="project" value="UniProtKB-UniRule"/>
</dbReference>
<evidence type="ECO:0000256" key="4">
    <source>
        <dbReference type="ARBA" id="ARBA00022605"/>
    </source>
</evidence>
<proteinExistence type="inferred from homology"/>
<evidence type="ECO:0000256" key="1">
    <source>
        <dbReference type="ARBA" id="ARBA00004970"/>
    </source>
</evidence>
<dbReference type="UniPathway" id="UPA00031">
    <property type="reaction ID" value="UER00013"/>
</dbReference>
<evidence type="ECO:0000256" key="6">
    <source>
        <dbReference type="ARBA" id="ARBA00023102"/>
    </source>
</evidence>
<dbReference type="NCBIfam" id="TIGR01856">
    <property type="entry name" value="hisJ_fam"/>
    <property type="match status" value="1"/>
</dbReference>
<comment type="pathway">
    <text evidence="1 8">Amino-acid biosynthesis; L-histidine biosynthesis; L-histidine from 5-phospho-alpha-D-ribose 1-diphosphate: step 8/9.</text>
</comment>
<dbReference type="EMBL" id="CP022437">
    <property type="protein sequence ID" value="ASN04328.1"/>
    <property type="molecule type" value="Genomic_DNA"/>
</dbReference>
<dbReference type="PANTHER" id="PTHR21039:SF0">
    <property type="entry name" value="HISTIDINOL-PHOSPHATASE"/>
    <property type="match status" value="1"/>
</dbReference>
<dbReference type="InterPro" id="IPR010140">
    <property type="entry name" value="Histidinol_P_phosphatase_HisJ"/>
</dbReference>
<protein>
    <recommendedName>
        <fullName evidence="3 8">Histidinol-phosphatase</fullName>
        <shortName evidence="8">HolPase</shortName>
        <ecNumber evidence="3 8">3.1.3.15</ecNumber>
    </recommendedName>
</protein>
<dbReference type="RefSeq" id="WP_089530983.1">
    <property type="nucleotide sequence ID" value="NZ_CP022437.1"/>
</dbReference>
<dbReference type="OrthoDB" id="9775255at2"/>
<evidence type="ECO:0000313" key="10">
    <source>
        <dbReference type="EMBL" id="ASN04328.1"/>
    </source>
</evidence>
<keyword evidence="6 8" id="KW-0368">Histidine biosynthesis</keyword>
<dbReference type="Proteomes" id="UP000204391">
    <property type="component" value="Chromosome"/>
</dbReference>
<keyword evidence="4 8" id="KW-0028">Amino-acid biosynthesis</keyword>
<evidence type="ECO:0000256" key="5">
    <source>
        <dbReference type="ARBA" id="ARBA00022801"/>
    </source>
</evidence>
<evidence type="ECO:0000256" key="8">
    <source>
        <dbReference type="RuleBase" id="RU366003"/>
    </source>
</evidence>
<dbReference type="CDD" id="cd12110">
    <property type="entry name" value="PHP_HisPPase_Hisj_like"/>
    <property type="match status" value="1"/>
</dbReference>
<sequence>MKVDYHLHLEEGPYSVSFLNNTYRAIQYFYPVDTAHQGTKEGMNENIALLSERFKHTEFSEWWLELYLEEALRKGLKEVGIVDHLYRFRDTRDYFLKYIDVDSKEIGEQQLDWLNKVMVRDLHEFVDMIQSQKNRWRKKGIELRLGMEADYFEGGEEELQKLLEGYPFDYVIGSVHFLKGWGFDNPQLQHRFKNYNLVEIYEKHFNTIIKAAKSKLFDFLAHLDNLKVFNYRPDESQLAGIYEKVAKTLAEHDVATEVNPGLYYRYPVKEMCPSPRFMEILVKHGVKFTTSSDSHFPDQIGIYNEEIQELLRSNGINNLVTFENRKRIMKPFL</sequence>
<dbReference type="InterPro" id="IPR016195">
    <property type="entry name" value="Pol/histidinol_Pase-like"/>
</dbReference>
<comment type="similarity">
    <text evidence="2 8">Belongs to the PHP hydrolase family. HisK subfamily.</text>
</comment>
<dbReference type="SUPFAM" id="SSF89550">
    <property type="entry name" value="PHP domain-like"/>
    <property type="match status" value="1"/>
</dbReference>
<gene>
    <name evidence="10" type="ORF">CFK40_04535</name>
</gene>
<name>A0A221M9J4_9BACI</name>
<dbReference type="NCBIfam" id="NF005235">
    <property type="entry name" value="PRK06740.1"/>
    <property type="match status" value="1"/>
</dbReference>
<keyword evidence="11" id="KW-1185">Reference proteome</keyword>
<dbReference type="InterPro" id="IPR004013">
    <property type="entry name" value="PHP_dom"/>
</dbReference>
<evidence type="ECO:0000313" key="11">
    <source>
        <dbReference type="Proteomes" id="UP000204391"/>
    </source>
</evidence>
<dbReference type="NCBIfam" id="NF005596">
    <property type="entry name" value="PRK07328.1"/>
    <property type="match status" value="1"/>
</dbReference>
<accession>A0A221M9J4</accession>
<keyword evidence="5 8" id="KW-0378">Hydrolase</keyword>
<dbReference type="Gene3D" id="3.20.20.140">
    <property type="entry name" value="Metal-dependent hydrolases"/>
    <property type="match status" value="1"/>
</dbReference>
<evidence type="ECO:0000259" key="9">
    <source>
        <dbReference type="Pfam" id="PF02811"/>
    </source>
</evidence>
<dbReference type="GO" id="GO:0005737">
    <property type="term" value="C:cytoplasm"/>
    <property type="evidence" value="ECO:0007669"/>
    <property type="project" value="TreeGrafter"/>
</dbReference>